<organism evidence="2 3">
    <name type="scientific">Hymenobacter telluris</name>
    <dbReference type="NCBI Taxonomy" id="2816474"/>
    <lineage>
        <taxon>Bacteria</taxon>
        <taxon>Pseudomonadati</taxon>
        <taxon>Bacteroidota</taxon>
        <taxon>Cytophagia</taxon>
        <taxon>Cytophagales</taxon>
        <taxon>Hymenobacteraceae</taxon>
        <taxon>Hymenobacter</taxon>
    </lineage>
</organism>
<evidence type="ECO:0000313" key="3">
    <source>
        <dbReference type="Proteomes" id="UP000664144"/>
    </source>
</evidence>
<gene>
    <name evidence="2" type="ORF">J0X19_11645</name>
</gene>
<dbReference type="Proteomes" id="UP000664144">
    <property type="component" value="Unassembled WGS sequence"/>
</dbReference>
<name>A0A939JAY8_9BACT</name>
<dbReference type="AlphaFoldDB" id="A0A939JAY8"/>
<accession>A0A939JAY8</accession>
<protein>
    <submittedName>
        <fullName evidence="2">Helix-turn-helix domain-containing protein</fullName>
    </submittedName>
</protein>
<dbReference type="Pfam" id="PF12728">
    <property type="entry name" value="HTH_17"/>
    <property type="match status" value="1"/>
</dbReference>
<reference evidence="2" key="1">
    <citation type="submission" date="2021-03" db="EMBL/GenBank/DDBJ databases">
        <authorList>
            <person name="Kim M.K."/>
        </authorList>
    </citation>
    <scope>NUCLEOTIDE SEQUENCE</scope>
    <source>
        <strain evidence="2">BT186</strain>
    </source>
</reference>
<evidence type="ECO:0000313" key="2">
    <source>
        <dbReference type="EMBL" id="MBO0358601.1"/>
    </source>
</evidence>
<sequence>MDIIALEDQAFWELVKRVTDELVAKHGQKALDRWIDGAEAMHLLRIKSPTTLQKLRDTGAIRYSQPEKKIILYDRESIISYIEKHVKNPF</sequence>
<dbReference type="InterPro" id="IPR041657">
    <property type="entry name" value="HTH_17"/>
</dbReference>
<proteinExistence type="predicted"/>
<keyword evidence="3" id="KW-1185">Reference proteome</keyword>
<evidence type="ECO:0000259" key="1">
    <source>
        <dbReference type="Pfam" id="PF12728"/>
    </source>
</evidence>
<feature type="domain" description="Helix-turn-helix" evidence="1">
    <location>
        <begin position="38"/>
        <end position="85"/>
    </location>
</feature>
<dbReference type="EMBL" id="JAFLQZ010000006">
    <property type="protein sequence ID" value="MBO0358601.1"/>
    <property type="molecule type" value="Genomic_DNA"/>
</dbReference>
<comment type="caution">
    <text evidence="2">The sequence shown here is derived from an EMBL/GenBank/DDBJ whole genome shotgun (WGS) entry which is preliminary data.</text>
</comment>